<protein>
    <submittedName>
        <fullName evidence="6">Ribose operon repressor</fullName>
    </submittedName>
</protein>
<dbReference type="InterPro" id="IPR046335">
    <property type="entry name" value="LacI/GalR-like_sensor"/>
</dbReference>
<evidence type="ECO:0000313" key="6">
    <source>
        <dbReference type="EMBL" id="BDC90374.1"/>
    </source>
</evidence>
<keyword evidence="4" id="KW-0804">Transcription</keyword>
<feature type="domain" description="HTH lacI-type" evidence="5">
    <location>
        <begin position="5"/>
        <end position="59"/>
    </location>
</feature>
<evidence type="ECO:0000313" key="7">
    <source>
        <dbReference type="Proteomes" id="UP001431186"/>
    </source>
</evidence>
<keyword evidence="7" id="KW-1185">Reference proteome</keyword>
<name>A0AAU9CA67_9ACTN</name>
<keyword evidence="1" id="KW-0678">Repressor</keyword>
<dbReference type="SUPFAM" id="SSF47413">
    <property type="entry name" value="lambda repressor-like DNA-binding domains"/>
    <property type="match status" value="1"/>
</dbReference>
<dbReference type="GO" id="GO:0000976">
    <property type="term" value="F:transcription cis-regulatory region binding"/>
    <property type="evidence" value="ECO:0007669"/>
    <property type="project" value="TreeGrafter"/>
</dbReference>
<dbReference type="RefSeq" id="WP_167604278.1">
    <property type="nucleotide sequence ID" value="NZ_AP025285.1"/>
</dbReference>
<evidence type="ECO:0000256" key="3">
    <source>
        <dbReference type="ARBA" id="ARBA00023125"/>
    </source>
</evidence>
<evidence type="ECO:0000256" key="2">
    <source>
        <dbReference type="ARBA" id="ARBA00023015"/>
    </source>
</evidence>
<dbReference type="Gene3D" id="3.40.50.2300">
    <property type="match status" value="2"/>
</dbReference>
<dbReference type="Pfam" id="PF13377">
    <property type="entry name" value="Peripla_BP_3"/>
    <property type="match status" value="1"/>
</dbReference>
<evidence type="ECO:0000256" key="1">
    <source>
        <dbReference type="ARBA" id="ARBA00022491"/>
    </source>
</evidence>
<dbReference type="PANTHER" id="PTHR30146:SF95">
    <property type="entry name" value="RIBOSE OPERON REPRESSOR"/>
    <property type="match status" value="1"/>
</dbReference>
<dbReference type="PROSITE" id="PS50932">
    <property type="entry name" value="HTH_LACI_2"/>
    <property type="match status" value="1"/>
</dbReference>
<keyword evidence="2" id="KW-0805">Transcription regulation</keyword>
<accession>A0AAU9CA67</accession>
<reference evidence="6" key="1">
    <citation type="submission" date="2021-11" db="EMBL/GenBank/DDBJ databases">
        <title>Complete genome sequence of Atopobiaceae bacterium TOC12.</title>
        <authorList>
            <person name="Morinaga K."/>
            <person name="Kusada H."/>
            <person name="Tamaki H."/>
        </authorList>
    </citation>
    <scope>NUCLEOTIDE SEQUENCE</scope>
    <source>
        <strain evidence="6">TOC12</strain>
    </source>
</reference>
<dbReference type="CDD" id="cd01392">
    <property type="entry name" value="HTH_LacI"/>
    <property type="match status" value="1"/>
</dbReference>
<dbReference type="EMBL" id="AP025285">
    <property type="protein sequence ID" value="BDC90374.1"/>
    <property type="molecule type" value="Genomic_DNA"/>
</dbReference>
<dbReference type="InterPro" id="IPR028082">
    <property type="entry name" value="Peripla_BP_I"/>
</dbReference>
<evidence type="ECO:0000259" key="5">
    <source>
        <dbReference type="PROSITE" id="PS50932"/>
    </source>
</evidence>
<dbReference type="Pfam" id="PF00356">
    <property type="entry name" value="LacI"/>
    <property type="match status" value="1"/>
</dbReference>
<dbReference type="InterPro" id="IPR000843">
    <property type="entry name" value="HTH_LacI"/>
</dbReference>
<dbReference type="SUPFAM" id="SSF53822">
    <property type="entry name" value="Periplasmic binding protein-like I"/>
    <property type="match status" value="1"/>
</dbReference>
<dbReference type="InterPro" id="IPR010982">
    <property type="entry name" value="Lambda_DNA-bd_dom_sf"/>
</dbReference>
<dbReference type="PRINTS" id="PR00036">
    <property type="entry name" value="HTHLACI"/>
</dbReference>
<dbReference type="CDD" id="cd06291">
    <property type="entry name" value="PBP1_Qymf-like"/>
    <property type="match status" value="1"/>
</dbReference>
<dbReference type="AlphaFoldDB" id="A0AAU9CA67"/>
<dbReference type="GO" id="GO:0003700">
    <property type="term" value="F:DNA-binding transcription factor activity"/>
    <property type="evidence" value="ECO:0007669"/>
    <property type="project" value="TreeGrafter"/>
</dbReference>
<dbReference type="Gene3D" id="1.10.260.40">
    <property type="entry name" value="lambda repressor-like DNA-binding domains"/>
    <property type="match status" value="1"/>
</dbReference>
<evidence type="ECO:0000256" key="4">
    <source>
        <dbReference type="ARBA" id="ARBA00023163"/>
    </source>
</evidence>
<dbReference type="Proteomes" id="UP001431186">
    <property type="component" value="Chromosome"/>
</dbReference>
<organism evidence="6 7">
    <name type="scientific">Leptogranulimonas caecicola</name>
    <dbReference type="NCBI Taxonomy" id="2894156"/>
    <lineage>
        <taxon>Bacteria</taxon>
        <taxon>Bacillati</taxon>
        <taxon>Actinomycetota</taxon>
        <taxon>Coriobacteriia</taxon>
        <taxon>Coriobacteriales</taxon>
        <taxon>Kribbibacteriaceae</taxon>
        <taxon>Leptogranulimonas</taxon>
    </lineage>
</organism>
<proteinExistence type="predicted"/>
<keyword evidence="3" id="KW-0238">DNA-binding</keyword>
<sequence>MGRTVTVRDIAEKCGVSVATVSRVINNNGRFSQETEHRVRAAIEELGYQPNQMARALRARRTDAIGVIVPSIANEFYSSVILSLQGELFDEGFSIIIYNTNGSVEMERQCHAHLAAQNVAGIISVNSHEDVRLALDRPVPTVYIDRFLDPDEMGSNVASVSSDNFASGKLAAEELWASGSRHPVTITPRPDAPVTEMRTSGFVRGLKDLGYELPAESIFTPQVTGYETSRIMTERLISSGYPFDGIFAQTDWEAIGALEVLRSHHIRVPEEIAVVGHDDIMIAQFGRPPLTTIHQDAAQIGTRTAHLILSMVRDEPIESNSILVPVGLVRRESTRRADL</sequence>
<dbReference type="PANTHER" id="PTHR30146">
    <property type="entry name" value="LACI-RELATED TRANSCRIPTIONAL REPRESSOR"/>
    <property type="match status" value="1"/>
</dbReference>
<dbReference type="KEGG" id="lcal:ATTO_02460"/>
<dbReference type="SMART" id="SM00354">
    <property type="entry name" value="HTH_LACI"/>
    <property type="match status" value="1"/>
</dbReference>
<gene>
    <name evidence="6" type="primary">rbsR</name>
    <name evidence="6" type="ORF">ATTO_02460</name>
</gene>